<reference evidence="2 3" key="2">
    <citation type="submission" date="2018-11" db="EMBL/GenBank/DDBJ databases">
        <authorList>
            <consortium name="Pathogen Informatics"/>
        </authorList>
    </citation>
    <scope>NUCLEOTIDE SEQUENCE [LARGE SCALE GENOMIC DNA]</scope>
    <source>
        <strain evidence="2 3">MHpl1</strain>
    </source>
</reference>
<dbReference type="EMBL" id="UZAF01016403">
    <property type="protein sequence ID" value="VDO27365.1"/>
    <property type="molecule type" value="Genomic_DNA"/>
</dbReference>
<gene>
    <name evidence="2" type="ORF">HPLM_LOCUS5882</name>
</gene>
<evidence type="ECO:0000256" key="1">
    <source>
        <dbReference type="SAM" id="MobiDB-lite"/>
    </source>
</evidence>
<evidence type="ECO:0000313" key="3">
    <source>
        <dbReference type="Proteomes" id="UP000268014"/>
    </source>
</evidence>
<evidence type="ECO:0000313" key="2">
    <source>
        <dbReference type="EMBL" id="VDO27365.1"/>
    </source>
</evidence>
<dbReference type="Proteomes" id="UP000268014">
    <property type="component" value="Unassembled WGS sequence"/>
</dbReference>
<protein>
    <submittedName>
        <fullName evidence="4">Secreted protein</fullName>
    </submittedName>
</protein>
<proteinExistence type="predicted"/>
<feature type="compositionally biased region" description="Acidic residues" evidence="1">
    <location>
        <begin position="65"/>
        <end position="74"/>
    </location>
</feature>
<evidence type="ECO:0000313" key="4">
    <source>
        <dbReference type="WBParaSite" id="HPLM_0000587801-mRNA-1"/>
    </source>
</evidence>
<dbReference type="AlphaFoldDB" id="A0A0N4W707"/>
<dbReference type="WBParaSite" id="HPLM_0000587801-mRNA-1">
    <property type="protein sequence ID" value="HPLM_0000587801-mRNA-1"/>
    <property type="gene ID" value="HPLM_0000587801"/>
</dbReference>
<accession>A0A0N4W707</accession>
<reference evidence="4" key="1">
    <citation type="submission" date="2017-02" db="UniProtKB">
        <authorList>
            <consortium name="WormBaseParasite"/>
        </authorList>
    </citation>
    <scope>IDENTIFICATION</scope>
</reference>
<sequence>MATSTWDPFMVRAPKAMSFNVLPAHSMPSRTMQLDMRRMSRLRDSVASNAAERFHTSPSLSDSETTVEGDCERQ</sequence>
<feature type="region of interest" description="Disordered" evidence="1">
    <location>
        <begin position="39"/>
        <end position="74"/>
    </location>
</feature>
<keyword evidence="3" id="KW-1185">Reference proteome</keyword>
<name>A0A0N4W707_HAEPC</name>
<organism evidence="4">
    <name type="scientific">Haemonchus placei</name>
    <name type="common">Barber's pole worm</name>
    <dbReference type="NCBI Taxonomy" id="6290"/>
    <lineage>
        <taxon>Eukaryota</taxon>
        <taxon>Metazoa</taxon>
        <taxon>Ecdysozoa</taxon>
        <taxon>Nematoda</taxon>
        <taxon>Chromadorea</taxon>
        <taxon>Rhabditida</taxon>
        <taxon>Rhabditina</taxon>
        <taxon>Rhabditomorpha</taxon>
        <taxon>Strongyloidea</taxon>
        <taxon>Trichostrongylidae</taxon>
        <taxon>Haemonchus</taxon>
    </lineage>
</organism>